<dbReference type="Gene3D" id="1.10.110.10">
    <property type="entry name" value="Plant lipid-transfer and hydrophobic proteins"/>
    <property type="match status" value="1"/>
</dbReference>
<feature type="domain" description="Bifunctional inhibitor/plant lipid transfer protein/seed storage helical" evidence="4">
    <location>
        <begin position="33"/>
        <end position="95"/>
    </location>
</feature>
<protein>
    <recommendedName>
        <fullName evidence="4">Bifunctional inhibitor/plant lipid transfer protein/seed storage helical domain-containing protein</fullName>
    </recommendedName>
</protein>
<dbReference type="SUPFAM" id="SSF47699">
    <property type="entry name" value="Bifunctional inhibitor/lipid-transfer protein/seed storage 2S albumin"/>
    <property type="match status" value="1"/>
</dbReference>
<organism evidence="5 6">
    <name type="scientific">Castilleja foliolosa</name>
    <dbReference type="NCBI Taxonomy" id="1961234"/>
    <lineage>
        <taxon>Eukaryota</taxon>
        <taxon>Viridiplantae</taxon>
        <taxon>Streptophyta</taxon>
        <taxon>Embryophyta</taxon>
        <taxon>Tracheophyta</taxon>
        <taxon>Spermatophyta</taxon>
        <taxon>Magnoliopsida</taxon>
        <taxon>eudicotyledons</taxon>
        <taxon>Gunneridae</taxon>
        <taxon>Pentapetalae</taxon>
        <taxon>asterids</taxon>
        <taxon>lamiids</taxon>
        <taxon>Lamiales</taxon>
        <taxon>Orobanchaceae</taxon>
        <taxon>Pedicularideae</taxon>
        <taxon>Castillejinae</taxon>
        <taxon>Castilleja</taxon>
    </lineage>
</organism>
<evidence type="ECO:0000256" key="3">
    <source>
        <dbReference type="SAM" id="SignalP"/>
    </source>
</evidence>
<reference evidence="6" key="1">
    <citation type="journal article" date="2024" name="IScience">
        <title>Strigolactones Initiate the Formation of Haustorium-like Structures in Castilleja.</title>
        <authorList>
            <person name="Buerger M."/>
            <person name="Peterson D."/>
            <person name="Chory J."/>
        </authorList>
    </citation>
    <scope>NUCLEOTIDE SEQUENCE [LARGE SCALE GENOMIC DNA]</scope>
</reference>
<dbReference type="Pfam" id="PF00234">
    <property type="entry name" value="Tryp_alpha_amyl"/>
    <property type="match status" value="1"/>
</dbReference>
<gene>
    <name evidence="5" type="ORF">CASFOL_018230</name>
</gene>
<dbReference type="InterPro" id="IPR036312">
    <property type="entry name" value="Bifun_inhib/LTP/seed_sf"/>
</dbReference>
<dbReference type="CDD" id="cd01959">
    <property type="entry name" value="nsLTP2"/>
    <property type="match status" value="1"/>
</dbReference>
<sequence length="95" mass="10011">MKSIGAISVIAAWCLVVLLVVEIHQTVAVDCNVADLSVCSGVITGAPPSPECCGKLKEKLPCYCGYLKDPTLGPYIGSPIFKQVVKTCDIKVPTC</sequence>
<dbReference type="PANTHER" id="PTHR33214:SF51">
    <property type="entry name" value="BIFUNCTIONAL INHIBITOR_PLANT LIPID TRANSFER PROTEIN_SEED STORAGE HELICAL DOMAIN-CONTAINING PROTEIN"/>
    <property type="match status" value="1"/>
</dbReference>
<feature type="signal peptide" evidence="3">
    <location>
        <begin position="1"/>
        <end position="28"/>
    </location>
</feature>
<evidence type="ECO:0000256" key="1">
    <source>
        <dbReference type="ARBA" id="ARBA00022448"/>
    </source>
</evidence>
<dbReference type="AlphaFoldDB" id="A0ABD3D733"/>
<feature type="chain" id="PRO_5044745715" description="Bifunctional inhibitor/plant lipid transfer protein/seed storage helical domain-containing protein" evidence="3">
    <location>
        <begin position="29"/>
        <end position="95"/>
    </location>
</feature>
<name>A0ABD3D733_9LAMI</name>
<accession>A0ABD3D733</accession>
<evidence type="ECO:0000313" key="5">
    <source>
        <dbReference type="EMBL" id="KAL3637782.1"/>
    </source>
</evidence>
<keyword evidence="2" id="KW-0446">Lipid-binding</keyword>
<comment type="caution">
    <text evidence="5">The sequence shown here is derived from an EMBL/GenBank/DDBJ whole genome shotgun (WGS) entry which is preliminary data.</text>
</comment>
<evidence type="ECO:0000259" key="4">
    <source>
        <dbReference type="Pfam" id="PF00234"/>
    </source>
</evidence>
<dbReference type="InterPro" id="IPR016140">
    <property type="entry name" value="Bifunc_inhib/LTP/seed_store"/>
</dbReference>
<proteinExistence type="predicted"/>
<keyword evidence="1" id="KW-0813">Transport</keyword>
<keyword evidence="6" id="KW-1185">Reference proteome</keyword>
<dbReference type="Proteomes" id="UP001632038">
    <property type="component" value="Unassembled WGS sequence"/>
</dbReference>
<evidence type="ECO:0000313" key="6">
    <source>
        <dbReference type="Proteomes" id="UP001632038"/>
    </source>
</evidence>
<dbReference type="PANTHER" id="PTHR33214">
    <property type="entry name" value="BIFUNCTIONAL INHIBITOR/LIPID-TRANSFER PROTEIN/SEED STORAGE 2S ALBUMIN SUPERFAMILY PROTEIN"/>
    <property type="match status" value="1"/>
</dbReference>
<dbReference type="GO" id="GO:0008289">
    <property type="term" value="F:lipid binding"/>
    <property type="evidence" value="ECO:0007669"/>
    <property type="project" value="UniProtKB-KW"/>
</dbReference>
<evidence type="ECO:0000256" key="2">
    <source>
        <dbReference type="ARBA" id="ARBA00023121"/>
    </source>
</evidence>
<dbReference type="EMBL" id="JAVIJP010000023">
    <property type="protein sequence ID" value="KAL3637782.1"/>
    <property type="molecule type" value="Genomic_DNA"/>
</dbReference>
<dbReference type="InterPro" id="IPR033872">
    <property type="entry name" value="nsLTP2"/>
</dbReference>
<keyword evidence="3" id="KW-0732">Signal</keyword>